<keyword evidence="8" id="KW-0961">Cell wall biogenesis/degradation</keyword>
<accession>A0A350H9E7</accession>
<evidence type="ECO:0000259" key="9">
    <source>
        <dbReference type="Pfam" id="PF00905"/>
    </source>
</evidence>
<evidence type="ECO:0000256" key="4">
    <source>
        <dbReference type="ARBA" id="ARBA00022960"/>
    </source>
</evidence>
<evidence type="ECO:0000256" key="7">
    <source>
        <dbReference type="ARBA" id="ARBA00023136"/>
    </source>
</evidence>
<dbReference type="GO" id="GO:0008955">
    <property type="term" value="F:peptidoglycan glycosyltransferase activity"/>
    <property type="evidence" value="ECO:0007669"/>
    <property type="project" value="TreeGrafter"/>
</dbReference>
<keyword evidence="6" id="KW-1133">Transmembrane helix</keyword>
<dbReference type="InterPro" id="IPR001460">
    <property type="entry name" value="PCN-bd_Tpept"/>
</dbReference>
<dbReference type="GO" id="GO:0071555">
    <property type="term" value="P:cell wall organization"/>
    <property type="evidence" value="ECO:0007669"/>
    <property type="project" value="UniProtKB-KW"/>
</dbReference>
<gene>
    <name evidence="10" type="ORF">DCW38_03165</name>
</gene>
<feature type="domain" description="Penicillin-binding protein transpeptidase" evidence="9">
    <location>
        <begin position="37"/>
        <end position="297"/>
    </location>
</feature>
<dbReference type="Gene3D" id="3.40.710.10">
    <property type="entry name" value="DD-peptidase/beta-lactamase superfamily"/>
    <property type="match status" value="1"/>
</dbReference>
<keyword evidence="4" id="KW-0133">Cell shape</keyword>
<dbReference type="Proteomes" id="UP000264062">
    <property type="component" value="Unassembled WGS sequence"/>
</dbReference>
<evidence type="ECO:0000256" key="3">
    <source>
        <dbReference type="ARBA" id="ARBA00022692"/>
    </source>
</evidence>
<dbReference type="PANTHER" id="PTHR32282:SF27">
    <property type="entry name" value="PENICILLIN-BINDING PROTEIN 1A"/>
    <property type="match status" value="1"/>
</dbReference>
<organism evidence="10 11">
    <name type="scientific">candidate division WOR-3 bacterium</name>
    <dbReference type="NCBI Taxonomy" id="2052148"/>
    <lineage>
        <taxon>Bacteria</taxon>
        <taxon>Bacteria division WOR-3</taxon>
    </lineage>
</organism>
<dbReference type="GO" id="GO:0008360">
    <property type="term" value="P:regulation of cell shape"/>
    <property type="evidence" value="ECO:0007669"/>
    <property type="project" value="UniProtKB-KW"/>
</dbReference>
<dbReference type="InterPro" id="IPR012338">
    <property type="entry name" value="Beta-lactam/transpept-like"/>
</dbReference>
<keyword evidence="1" id="KW-0328">Glycosyltransferase</keyword>
<evidence type="ECO:0000256" key="6">
    <source>
        <dbReference type="ARBA" id="ARBA00022989"/>
    </source>
</evidence>
<keyword evidence="2" id="KW-0808">Transferase</keyword>
<evidence type="ECO:0000256" key="1">
    <source>
        <dbReference type="ARBA" id="ARBA00022676"/>
    </source>
</evidence>
<dbReference type="AlphaFoldDB" id="A0A350H9E7"/>
<evidence type="ECO:0000256" key="5">
    <source>
        <dbReference type="ARBA" id="ARBA00022984"/>
    </source>
</evidence>
<comment type="caution">
    <text evidence="10">The sequence shown here is derived from an EMBL/GenBank/DDBJ whole genome shotgun (WGS) entry which is preliminary data.</text>
</comment>
<evidence type="ECO:0000256" key="2">
    <source>
        <dbReference type="ARBA" id="ARBA00022679"/>
    </source>
</evidence>
<evidence type="ECO:0000256" key="8">
    <source>
        <dbReference type="ARBA" id="ARBA00023316"/>
    </source>
</evidence>
<feature type="non-terminal residue" evidence="10">
    <location>
        <position position="1"/>
    </location>
</feature>
<evidence type="ECO:0000313" key="10">
    <source>
        <dbReference type="EMBL" id="HAV92163.1"/>
    </source>
</evidence>
<name>A0A350H9E7_UNCW3</name>
<dbReference type="PANTHER" id="PTHR32282">
    <property type="entry name" value="BINDING PROTEIN TRANSPEPTIDASE, PUTATIVE-RELATED"/>
    <property type="match status" value="1"/>
</dbReference>
<keyword evidence="3" id="KW-0812">Transmembrane</keyword>
<dbReference type="EMBL" id="DMZY01000094">
    <property type="protein sequence ID" value="HAV92163.1"/>
    <property type="molecule type" value="Genomic_DNA"/>
</dbReference>
<dbReference type="GO" id="GO:0030288">
    <property type="term" value="C:outer membrane-bounded periplasmic space"/>
    <property type="evidence" value="ECO:0007669"/>
    <property type="project" value="TreeGrafter"/>
</dbReference>
<dbReference type="InterPro" id="IPR050396">
    <property type="entry name" value="Glycosyltr_51/Transpeptidase"/>
</dbReference>
<protein>
    <recommendedName>
        <fullName evidence="9">Penicillin-binding protein transpeptidase domain-containing protein</fullName>
    </recommendedName>
</protein>
<evidence type="ECO:0000313" key="11">
    <source>
        <dbReference type="Proteomes" id="UP000264062"/>
    </source>
</evidence>
<sequence>ILYYEKMYKFKNTKEKYDLSFETDSLNKANPQYLQASMIIIENQTGEIKAVVGGRDFEQSEYNRVFQSKRQPGSIFKIFLFSAAIENGMNPGDIIMDTPVVLDDGSDTPYKPRNFDGDFLGPIPLRKALALSRNVTAIRLIKSIGPGTVVKHAKKLGIESQLTPVLSLALGSNDVTLFEIVRAFSVFPNQGVLKKTCIIRYIEDSQGNVIYKNDNSDTRVMDDDDAYIVTNMLESVVKEGTAISLKYYKFNVHIGGKTGTTDDYSNTWFVGFTKEYTAGVWVGFDKLKTIADKATGAVLALPIWAETMKPFVNSADTLPFPPSDSIIHVTVCRETGQIASKYCKFVRDEIYKKGREPKNLCEKHKKGYTGNQDFDFSKQDILKDDDL</sequence>
<dbReference type="GO" id="GO:0008658">
    <property type="term" value="F:penicillin binding"/>
    <property type="evidence" value="ECO:0007669"/>
    <property type="project" value="InterPro"/>
</dbReference>
<dbReference type="SUPFAM" id="SSF56601">
    <property type="entry name" value="beta-lactamase/transpeptidase-like"/>
    <property type="match status" value="1"/>
</dbReference>
<keyword evidence="7" id="KW-0472">Membrane</keyword>
<proteinExistence type="predicted"/>
<reference evidence="10 11" key="1">
    <citation type="journal article" date="2018" name="Nat. Biotechnol.">
        <title>A standardized bacterial taxonomy based on genome phylogeny substantially revises the tree of life.</title>
        <authorList>
            <person name="Parks D.H."/>
            <person name="Chuvochina M."/>
            <person name="Waite D.W."/>
            <person name="Rinke C."/>
            <person name="Skarshewski A."/>
            <person name="Chaumeil P.A."/>
            <person name="Hugenholtz P."/>
        </authorList>
    </citation>
    <scope>NUCLEOTIDE SEQUENCE [LARGE SCALE GENOMIC DNA]</scope>
    <source>
        <strain evidence="10">UBA9956</strain>
    </source>
</reference>
<dbReference type="Pfam" id="PF00905">
    <property type="entry name" value="Transpeptidase"/>
    <property type="match status" value="1"/>
</dbReference>
<keyword evidence="5" id="KW-0573">Peptidoglycan synthesis</keyword>
<dbReference type="GO" id="GO:0009252">
    <property type="term" value="P:peptidoglycan biosynthetic process"/>
    <property type="evidence" value="ECO:0007669"/>
    <property type="project" value="UniProtKB-KW"/>
</dbReference>